<evidence type="ECO:0000313" key="15">
    <source>
        <dbReference type="EMBL" id="KAG9351820.1"/>
    </source>
</evidence>
<feature type="transmembrane region" description="Helical" evidence="13">
    <location>
        <begin position="238"/>
        <end position="262"/>
    </location>
</feature>
<dbReference type="PRINTS" id="PR00237">
    <property type="entry name" value="GPCRRHODOPSN"/>
</dbReference>
<evidence type="ECO:0000256" key="6">
    <source>
        <dbReference type="ARBA" id="ARBA00022989"/>
    </source>
</evidence>
<dbReference type="Proteomes" id="UP000824540">
    <property type="component" value="Unassembled WGS sequence"/>
</dbReference>
<keyword evidence="2" id="KW-1003">Cell membrane</keyword>
<dbReference type="PANTHER" id="PTHR24242">
    <property type="entry name" value="G-PROTEIN COUPLED RECEPTOR"/>
    <property type="match status" value="1"/>
</dbReference>
<keyword evidence="5" id="KW-0552">Olfaction</keyword>
<dbReference type="AlphaFoldDB" id="A0A8T2PHZ4"/>
<dbReference type="Pfam" id="PF13853">
    <property type="entry name" value="7tm_4"/>
    <property type="match status" value="2"/>
</dbReference>
<dbReference type="SUPFAM" id="SSF90112">
    <property type="entry name" value="Neurotransmitter-gated ion-channel transmembrane pore"/>
    <property type="match status" value="1"/>
</dbReference>
<dbReference type="InterPro" id="IPR036719">
    <property type="entry name" value="Neuro-gated_channel_TM_sf"/>
</dbReference>
<comment type="caution">
    <text evidence="15">The sequence shown here is derived from an EMBL/GenBank/DDBJ whole genome shotgun (WGS) entry which is preliminary data.</text>
</comment>
<evidence type="ECO:0000256" key="12">
    <source>
        <dbReference type="ARBA" id="ARBA00023224"/>
    </source>
</evidence>
<dbReference type="GO" id="GO:0004984">
    <property type="term" value="F:olfactory receptor activity"/>
    <property type="evidence" value="ECO:0007669"/>
    <property type="project" value="InterPro"/>
</dbReference>
<evidence type="ECO:0000256" key="3">
    <source>
        <dbReference type="ARBA" id="ARBA00022606"/>
    </source>
</evidence>
<dbReference type="GO" id="GO:0004930">
    <property type="term" value="F:G protein-coupled receptor activity"/>
    <property type="evidence" value="ECO:0007669"/>
    <property type="project" value="UniProtKB-KW"/>
</dbReference>
<keyword evidence="16" id="KW-1185">Reference proteome</keyword>
<comment type="subcellular location">
    <subcellularLocation>
        <location evidence="1">Cell membrane</location>
        <topology evidence="1">Multi-pass membrane protein</topology>
    </subcellularLocation>
</comment>
<evidence type="ECO:0000256" key="4">
    <source>
        <dbReference type="ARBA" id="ARBA00022692"/>
    </source>
</evidence>
<keyword evidence="6 13" id="KW-1133">Transmembrane helix</keyword>
<gene>
    <name evidence="15" type="ORF">JZ751_023071</name>
</gene>
<dbReference type="PRINTS" id="PR00245">
    <property type="entry name" value="OLFACTORYR"/>
</dbReference>
<dbReference type="Gene3D" id="1.20.1070.10">
    <property type="entry name" value="Rhodopsin 7-helix transmembrane proteins"/>
    <property type="match status" value="2"/>
</dbReference>
<evidence type="ECO:0000256" key="10">
    <source>
        <dbReference type="ARBA" id="ARBA00023170"/>
    </source>
</evidence>
<organism evidence="15 16">
    <name type="scientific">Albula glossodonta</name>
    <name type="common">roundjaw bonefish</name>
    <dbReference type="NCBI Taxonomy" id="121402"/>
    <lineage>
        <taxon>Eukaryota</taxon>
        <taxon>Metazoa</taxon>
        <taxon>Chordata</taxon>
        <taxon>Craniata</taxon>
        <taxon>Vertebrata</taxon>
        <taxon>Euteleostomi</taxon>
        <taxon>Actinopterygii</taxon>
        <taxon>Neopterygii</taxon>
        <taxon>Teleostei</taxon>
        <taxon>Albuliformes</taxon>
        <taxon>Albulidae</taxon>
        <taxon>Albula</taxon>
    </lineage>
</organism>
<evidence type="ECO:0000313" key="16">
    <source>
        <dbReference type="Proteomes" id="UP000824540"/>
    </source>
</evidence>
<keyword evidence="8 13" id="KW-0472">Membrane</keyword>
<keyword evidence="4 13" id="KW-0812">Transmembrane</keyword>
<feature type="transmembrane region" description="Helical" evidence="13">
    <location>
        <begin position="92"/>
        <end position="115"/>
    </location>
</feature>
<dbReference type="SUPFAM" id="SSF81321">
    <property type="entry name" value="Family A G protein-coupled receptor-like"/>
    <property type="match status" value="1"/>
</dbReference>
<dbReference type="Gene3D" id="1.20.58.390">
    <property type="entry name" value="Neurotransmitter-gated ion-channel transmembrane domain"/>
    <property type="match status" value="1"/>
</dbReference>
<feature type="transmembrane region" description="Helical" evidence="13">
    <location>
        <begin position="274"/>
        <end position="294"/>
    </location>
</feature>
<dbReference type="InterPro" id="IPR000725">
    <property type="entry name" value="Olfact_rcpt"/>
</dbReference>
<keyword evidence="12" id="KW-0807">Transducer</keyword>
<dbReference type="EMBL" id="JAFBMS010000006">
    <property type="protein sequence ID" value="KAG9351820.1"/>
    <property type="molecule type" value="Genomic_DNA"/>
</dbReference>
<evidence type="ECO:0000256" key="1">
    <source>
        <dbReference type="ARBA" id="ARBA00004651"/>
    </source>
</evidence>
<feature type="transmembrane region" description="Helical" evidence="13">
    <location>
        <begin position="127"/>
        <end position="152"/>
    </location>
</feature>
<name>A0A8T2PHZ4_9TELE</name>
<keyword evidence="9" id="KW-1015">Disulfide bond</keyword>
<evidence type="ECO:0000256" key="8">
    <source>
        <dbReference type="ARBA" id="ARBA00023136"/>
    </source>
</evidence>
<dbReference type="InterPro" id="IPR017452">
    <property type="entry name" value="GPCR_Rhodpsn_7TM"/>
</dbReference>
<accession>A0A8T2PHZ4</accession>
<dbReference type="InterPro" id="IPR000276">
    <property type="entry name" value="GPCR_Rhodpsn"/>
</dbReference>
<dbReference type="InterPro" id="IPR038050">
    <property type="entry name" value="Neuro_actylchol_rec"/>
</dbReference>
<protein>
    <recommendedName>
        <fullName evidence="14">G-protein coupled receptors family 1 profile domain-containing protein</fullName>
    </recommendedName>
</protein>
<evidence type="ECO:0000256" key="11">
    <source>
        <dbReference type="ARBA" id="ARBA00023180"/>
    </source>
</evidence>
<keyword evidence="10" id="KW-0675">Receptor</keyword>
<dbReference type="PANTHER" id="PTHR24242:SF359">
    <property type="entry name" value="ODORANT RECEPTOR-RELATED"/>
    <property type="match status" value="1"/>
</dbReference>
<dbReference type="PROSITE" id="PS50262">
    <property type="entry name" value="G_PROTEIN_RECEP_F1_2"/>
    <property type="match status" value="1"/>
</dbReference>
<evidence type="ECO:0000259" key="14">
    <source>
        <dbReference type="PROSITE" id="PS50262"/>
    </source>
</evidence>
<dbReference type="GO" id="GO:0006811">
    <property type="term" value="P:monoatomic ion transport"/>
    <property type="evidence" value="ECO:0007669"/>
    <property type="project" value="InterPro"/>
</dbReference>
<feature type="transmembrane region" description="Helical" evidence="13">
    <location>
        <begin position="201"/>
        <end position="226"/>
    </location>
</feature>
<dbReference type="InterPro" id="IPR050939">
    <property type="entry name" value="Olfactory_GPCR1"/>
</dbReference>
<feature type="domain" description="G-protein coupled receptors family 1 profile" evidence="14">
    <location>
        <begin position="92"/>
        <end position="292"/>
    </location>
</feature>
<evidence type="ECO:0000256" key="7">
    <source>
        <dbReference type="ARBA" id="ARBA00023040"/>
    </source>
</evidence>
<evidence type="ECO:0000256" key="5">
    <source>
        <dbReference type="ARBA" id="ARBA00022725"/>
    </source>
</evidence>
<keyword evidence="3" id="KW-0716">Sensory transduction</keyword>
<evidence type="ECO:0000256" key="2">
    <source>
        <dbReference type="ARBA" id="ARBA00022475"/>
    </source>
</evidence>
<dbReference type="GO" id="GO:0005886">
    <property type="term" value="C:plasma membrane"/>
    <property type="evidence" value="ECO:0007669"/>
    <property type="project" value="UniProtKB-SubCell"/>
</dbReference>
<reference evidence="15" key="1">
    <citation type="thesis" date="2021" institute="BYU ScholarsArchive" country="Provo, UT, USA">
        <title>Applications of and Algorithms for Genome Assembly and Genomic Analyses with an Emphasis on Marine Teleosts.</title>
        <authorList>
            <person name="Pickett B.D."/>
        </authorList>
    </citation>
    <scope>NUCLEOTIDE SEQUENCE</scope>
    <source>
        <strain evidence="15">HI-2016</strain>
    </source>
</reference>
<evidence type="ECO:0000256" key="13">
    <source>
        <dbReference type="SAM" id="Phobius"/>
    </source>
</evidence>
<keyword evidence="7" id="KW-0297">G-protein coupled receptor</keyword>
<proteinExistence type="predicted"/>
<sequence>MEYIANCYRDQRTTQKRTGEWKKVAKVMDRFFMWIFFIMQSDSQAGTPQAVYTNLRKMRLAIYKIDQSMNTSQQISEFIIVGLSEFRDKKTILFAIFLLGYMTILGGNIMIIYLVRTDSKLRSPMYFFLHNLSFVDIIYTSTTIPNMLAWGFGMACTLPSISLTSRLPFCGPNLVRHCFCDPSSVMRLACTDITINSRVSLAFAAVALLTTLILILSSYATIGASIARMSTWESRGKAFATCTAHLTVVSISYGSAAFVYISYRVGKFSPDVRIVVAILYSCLTPLLNPFIYSLRNKELRDAVRRTFCRHPGISPQGQKMIATLA</sequence>
<keyword evidence="11" id="KW-0325">Glycoprotein</keyword>
<evidence type="ECO:0000256" key="9">
    <source>
        <dbReference type="ARBA" id="ARBA00023157"/>
    </source>
</evidence>
<dbReference type="OrthoDB" id="6144223at2759"/>